<evidence type="ECO:0000256" key="1">
    <source>
        <dbReference type="SAM" id="Coils"/>
    </source>
</evidence>
<dbReference type="Proteomes" id="UP000885722">
    <property type="component" value="Unassembled WGS sequence"/>
</dbReference>
<dbReference type="Gene3D" id="2.40.30.170">
    <property type="match status" value="1"/>
</dbReference>
<dbReference type="SUPFAM" id="SSF111369">
    <property type="entry name" value="HlyD-like secretion proteins"/>
    <property type="match status" value="1"/>
</dbReference>
<gene>
    <name evidence="3" type="ORF">ENJ74_03465</name>
</gene>
<evidence type="ECO:0000259" key="2">
    <source>
        <dbReference type="Pfam" id="PF25973"/>
    </source>
</evidence>
<dbReference type="GO" id="GO:0015562">
    <property type="term" value="F:efflux transmembrane transporter activity"/>
    <property type="evidence" value="ECO:0007669"/>
    <property type="project" value="TreeGrafter"/>
</dbReference>
<protein>
    <submittedName>
        <fullName evidence="3">Biotin/lipoyl-binding protein</fullName>
    </submittedName>
</protein>
<feature type="coiled-coil region" evidence="1">
    <location>
        <begin position="54"/>
        <end position="88"/>
    </location>
</feature>
<comment type="caution">
    <text evidence="3">The sequence shown here is derived from an EMBL/GenBank/DDBJ whole genome shotgun (WGS) entry which is preliminary data.</text>
</comment>
<proteinExistence type="predicted"/>
<feature type="non-terminal residue" evidence="3">
    <location>
        <position position="1"/>
    </location>
</feature>
<evidence type="ECO:0000313" key="3">
    <source>
        <dbReference type="EMBL" id="HFC03912.1"/>
    </source>
</evidence>
<dbReference type="AlphaFoldDB" id="A0A7V2WM66"/>
<sequence>QAKKGPVKLTLPYIALAQNDNDTVIASKVSARVLSVKKAGERVKKGEVLVQLDDSSLKANLQAIENSIEGAKEELIATEATLKNLEAIHQRTAALLKVSGASREQYQNEEVKIAVTRAKLAGVKAKILKLQAEKTSIEDSLSYTTIKAPIDGLVSKSLVSPGDLAMPGKPLIKLAATEGTYLLVRLPGSAKAIDFAGKEYALTPLHSTFNGLNEFRADIDRYIPTGNREEVSVVVYKGEGVLLPMDTLLNRDGKSYLFLFSGKEKVKPVPVTLKASGQEGVLVDDRFAGKEIVKAKPDILLRLMGGYPVIREPIRDERGER</sequence>
<dbReference type="GO" id="GO:1990281">
    <property type="term" value="C:efflux pump complex"/>
    <property type="evidence" value="ECO:0007669"/>
    <property type="project" value="TreeGrafter"/>
</dbReference>
<dbReference type="Gene3D" id="1.10.287.470">
    <property type="entry name" value="Helix hairpin bin"/>
    <property type="match status" value="1"/>
</dbReference>
<organism evidence="3">
    <name type="scientific">Nitratifractor salsuginis</name>
    <dbReference type="NCBI Taxonomy" id="269261"/>
    <lineage>
        <taxon>Bacteria</taxon>
        <taxon>Pseudomonadati</taxon>
        <taxon>Campylobacterota</taxon>
        <taxon>Epsilonproteobacteria</taxon>
        <taxon>Campylobacterales</taxon>
        <taxon>Sulfurovaceae</taxon>
        <taxon>Nitratifractor</taxon>
    </lineage>
</organism>
<name>A0A7V2WM66_9BACT</name>
<dbReference type="Gene3D" id="2.40.50.100">
    <property type="match status" value="1"/>
</dbReference>
<dbReference type="PANTHER" id="PTHR30469:SF15">
    <property type="entry name" value="HLYD FAMILY OF SECRETION PROTEINS"/>
    <property type="match status" value="1"/>
</dbReference>
<keyword evidence="1" id="KW-0175">Coiled coil</keyword>
<feature type="domain" description="CzcB-like barrel-sandwich hybrid" evidence="2">
    <location>
        <begin position="24"/>
        <end position="165"/>
    </location>
</feature>
<accession>A0A7V2WM66</accession>
<dbReference type="PANTHER" id="PTHR30469">
    <property type="entry name" value="MULTIDRUG RESISTANCE PROTEIN MDTA"/>
    <property type="match status" value="1"/>
</dbReference>
<dbReference type="EMBL" id="DRNO01000233">
    <property type="protein sequence ID" value="HFC03912.1"/>
    <property type="molecule type" value="Genomic_DNA"/>
</dbReference>
<dbReference type="InterPro" id="IPR058647">
    <property type="entry name" value="BSH_CzcB-like"/>
</dbReference>
<dbReference type="Pfam" id="PF25973">
    <property type="entry name" value="BSH_CzcB"/>
    <property type="match status" value="1"/>
</dbReference>
<reference evidence="3" key="1">
    <citation type="journal article" date="2020" name="mSystems">
        <title>Genome- and Community-Level Interaction Insights into Carbon Utilization and Element Cycling Functions of Hydrothermarchaeota in Hydrothermal Sediment.</title>
        <authorList>
            <person name="Zhou Z."/>
            <person name="Liu Y."/>
            <person name="Xu W."/>
            <person name="Pan J."/>
            <person name="Luo Z.H."/>
            <person name="Li M."/>
        </authorList>
    </citation>
    <scope>NUCLEOTIDE SEQUENCE [LARGE SCALE GENOMIC DNA]</scope>
    <source>
        <strain evidence="3">HyVt-513</strain>
    </source>
</reference>